<reference evidence="1 2" key="1">
    <citation type="journal article" date="2019" name="Sci. Rep.">
        <title>Orb-weaving spider Araneus ventricosus genome elucidates the spidroin gene catalogue.</title>
        <authorList>
            <person name="Kono N."/>
            <person name="Nakamura H."/>
            <person name="Ohtoshi R."/>
            <person name="Moran D.A.P."/>
            <person name="Shinohara A."/>
            <person name="Yoshida Y."/>
            <person name="Fujiwara M."/>
            <person name="Mori M."/>
            <person name="Tomita M."/>
            <person name="Arakawa K."/>
        </authorList>
    </citation>
    <scope>NUCLEOTIDE SEQUENCE [LARGE SCALE GENOMIC DNA]</scope>
</reference>
<evidence type="ECO:0000313" key="2">
    <source>
        <dbReference type="Proteomes" id="UP000499080"/>
    </source>
</evidence>
<proteinExistence type="predicted"/>
<dbReference type="EMBL" id="BGPR01010263">
    <property type="protein sequence ID" value="GBN45188.1"/>
    <property type="molecule type" value="Genomic_DNA"/>
</dbReference>
<organism evidence="1 2">
    <name type="scientific">Araneus ventricosus</name>
    <name type="common">Orbweaver spider</name>
    <name type="synonym">Epeira ventricosa</name>
    <dbReference type="NCBI Taxonomy" id="182803"/>
    <lineage>
        <taxon>Eukaryota</taxon>
        <taxon>Metazoa</taxon>
        <taxon>Ecdysozoa</taxon>
        <taxon>Arthropoda</taxon>
        <taxon>Chelicerata</taxon>
        <taxon>Arachnida</taxon>
        <taxon>Araneae</taxon>
        <taxon>Araneomorphae</taxon>
        <taxon>Entelegynae</taxon>
        <taxon>Araneoidea</taxon>
        <taxon>Araneidae</taxon>
        <taxon>Araneus</taxon>
    </lineage>
</organism>
<keyword evidence="2" id="KW-1185">Reference proteome</keyword>
<accession>A0A4Y2P007</accession>
<protein>
    <submittedName>
        <fullName evidence="1">Uncharacterized protein</fullName>
    </submittedName>
</protein>
<gene>
    <name evidence="1" type="ORF">AVEN_109768_1</name>
</gene>
<sequence>MMHSINQTESEENPEVTVVETTYELLDEELEKKQTGKRKGEELETGLTNNLKIDFEEELEMDFEMNAEVEYNNDEDPLGLNDFYASLKEVDIPLMRSDNIIF</sequence>
<comment type="caution">
    <text evidence="1">The sequence shown here is derived from an EMBL/GenBank/DDBJ whole genome shotgun (WGS) entry which is preliminary data.</text>
</comment>
<evidence type="ECO:0000313" key="1">
    <source>
        <dbReference type="EMBL" id="GBN45188.1"/>
    </source>
</evidence>
<dbReference type="AlphaFoldDB" id="A0A4Y2P007"/>
<dbReference type="Proteomes" id="UP000499080">
    <property type="component" value="Unassembled WGS sequence"/>
</dbReference>
<name>A0A4Y2P007_ARAVE</name>